<dbReference type="Proteomes" id="UP001235849">
    <property type="component" value="Unassembled WGS sequence"/>
</dbReference>
<feature type="domain" description="Methyltransferase type 11" evidence="1">
    <location>
        <begin position="83"/>
        <end position="180"/>
    </location>
</feature>
<dbReference type="EMBL" id="JAQOSO010000028">
    <property type="protein sequence ID" value="MDJ1173730.1"/>
    <property type="molecule type" value="Genomic_DNA"/>
</dbReference>
<keyword evidence="2" id="KW-0808">Transferase</keyword>
<dbReference type="Gene3D" id="3.40.50.150">
    <property type="entry name" value="Vaccinia Virus protein VP39"/>
    <property type="match status" value="1"/>
</dbReference>
<protein>
    <submittedName>
        <fullName evidence="2">Class I SAM-dependent methyltransferase</fullName>
    </submittedName>
</protein>
<dbReference type="CDD" id="cd02440">
    <property type="entry name" value="AdoMet_MTases"/>
    <property type="match status" value="1"/>
</dbReference>
<dbReference type="PANTHER" id="PTHR43591:SF110">
    <property type="entry name" value="RHODANESE DOMAIN-CONTAINING PROTEIN"/>
    <property type="match status" value="1"/>
</dbReference>
<dbReference type="GO" id="GO:0032259">
    <property type="term" value="P:methylation"/>
    <property type="evidence" value="ECO:0007669"/>
    <property type="project" value="UniProtKB-KW"/>
</dbReference>
<accession>A0ABT7B3H5</accession>
<dbReference type="Pfam" id="PF08241">
    <property type="entry name" value="Methyltransf_11"/>
    <property type="match status" value="1"/>
</dbReference>
<dbReference type="RefSeq" id="WP_283766080.1">
    <property type="nucleotide sequence ID" value="NZ_JAQOSO010000028.1"/>
</dbReference>
<proteinExistence type="predicted"/>
<dbReference type="GO" id="GO:0008168">
    <property type="term" value="F:methyltransferase activity"/>
    <property type="evidence" value="ECO:0007669"/>
    <property type="project" value="UniProtKB-KW"/>
</dbReference>
<reference evidence="2 3" key="1">
    <citation type="submission" date="2023-01" db="EMBL/GenBank/DDBJ databases">
        <title>Novel diversity within Roseofilum (Cyanobacteria; Desertifilaceae) from marine benthic mats with descriptions of four novel species.</title>
        <authorList>
            <person name="Wang Y."/>
            <person name="Berthold D.E."/>
            <person name="Hu J."/>
            <person name="Lefler F.W."/>
            <person name="Laughinghouse H.D. IV."/>
        </authorList>
    </citation>
    <scope>NUCLEOTIDE SEQUENCE [LARGE SCALE GENOMIC DNA]</scope>
    <source>
        <strain evidence="2 3">BLCC-M114</strain>
    </source>
</reference>
<keyword evidence="3" id="KW-1185">Reference proteome</keyword>
<sequence>MSNTSQVKTEENQSSFDAIKEAHKLSGDADVLRDYYDQWSQKYDHDVENEAYCGPEYISAYFDLLPKKFGKFLNLRDPEIEILDAGCGTGLVGVALRRKGYKNVDGFDISPGMVEAAEKTDSYRKLEGGTECDLTQRIKYYADNQYDASISCGVFTLGHVPPTAIEEMIRFTKPGGLVVVSTRKSYYDSTNFQEECDRLQAEKKVKLVSSIIDGPYIAEEGAHYWAFEVL</sequence>
<organism evidence="2 3">
    <name type="scientific">Roseofilum capinflatum BLCC-M114</name>
    <dbReference type="NCBI Taxonomy" id="3022440"/>
    <lineage>
        <taxon>Bacteria</taxon>
        <taxon>Bacillati</taxon>
        <taxon>Cyanobacteriota</taxon>
        <taxon>Cyanophyceae</taxon>
        <taxon>Desertifilales</taxon>
        <taxon>Desertifilaceae</taxon>
        <taxon>Roseofilum</taxon>
        <taxon>Roseofilum capinflatum</taxon>
    </lineage>
</organism>
<evidence type="ECO:0000259" key="1">
    <source>
        <dbReference type="Pfam" id="PF08241"/>
    </source>
</evidence>
<evidence type="ECO:0000313" key="2">
    <source>
        <dbReference type="EMBL" id="MDJ1173730.1"/>
    </source>
</evidence>
<name>A0ABT7B3H5_9CYAN</name>
<comment type="caution">
    <text evidence="2">The sequence shown here is derived from an EMBL/GenBank/DDBJ whole genome shotgun (WGS) entry which is preliminary data.</text>
</comment>
<evidence type="ECO:0000313" key="3">
    <source>
        <dbReference type="Proteomes" id="UP001235849"/>
    </source>
</evidence>
<dbReference type="InterPro" id="IPR013216">
    <property type="entry name" value="Methyltransf_11"/>
</dbReference>
<dbReference type="SUPFAM" id="SSF53335">
    <property type="entry name" value="S-adenosyl-L-methionine-dependent methyltransferases"/>
    <property type="match status" value="1"/>
</dbReference>
<gene>
    <name evidence="2" type="ORF">PMG25_06450</name>
</gene>
<dbReference type="PANTHER" id="PTHR43591">
    <property type="entry name" value="METHYLTRANSFERASE"/>
    <property type="match status" value="1"/>
</dbReference>
<keyword evidence="2" id="KW-0489">Methyltransferase</keyword>
<dbReference type="InterPro" id="IPR029063">
    <property type="entry name" value="SAM-dependent_MTases_sf"/>
</dbReference>